<dbReference type="Proteomes" id="UP000298138">
    <property type="component" value="Unassembled WGS sequence"/>
</dbReference>
<dbReference type="InParanoid" id="A0A4S2MW20"/>
<name>A0A4S2MW20_9PEZI</name>
<protein>
    <submittedName>
        <fullName evidence="1">Uncharacterized protein</fullName>
    </submittedName>
</protein>
<organism evidence="1 2">
    <name type="scientific">Ascodesmis nigricans</name>
    <dbReference type="NCBI Taxonomy" id="341454"/>
    <lineage>
        <taxon>Eukaryota</taxon>
        <taxon>Fungi</taxon>
        <taxon>Dikarya</taxon>
        <taxon>Ascomycota</taxon>
        <taxon>Pezizomycotina</taxon>
        <taxon>Pezizomycetes</taxon>
        <taxon>Pezizales</taxon>
        <taxon>Ascodesmidaceae</taxon>
        <taxon>Ascodesmis</taxon>
    </lineage>
</organism>
<accession>A0A4S2MW20</accession>
<evidence type="ECO:0000313" key="1">
    <source>
        <dbReference type="EMBL" id="TGZ80743.1"/>
    </source>
</evidence>
<keyword evidence="2" id="KW-1185">Reference proteome</keyword>
<dbReference type="EMBL" id="ML220123">
    <property type="protein sequence ID" value="TGZ80743.1"/>
    <property type="molecule type" value="Genomic_DNA"/>
</dbReference>
<sequence length="173" mass="19419">MAFIPYQHLSTWPIQGFILCSSDLITKPLYGMLSNLGRLIRSVNVHPTNSAQFVLSVREIEGPVVDLVQFEKNVKAYNGATNPEHDIIFAKNMKQEDVSFKDDVKQIFRVDLQQLGIVGQKAKFSEEASSTLNWCCNGGHIFTAGKLSYQFTSSIQSPNNDNSVTRMLVFLFP</sequence>
<gene>
    <name evidence="1" type="ORF">EX30DRAFT_349272</name>
</gene>
<reference evidence="1 2" key="1">
    <citation type="submission" date="2019-04" db="EMBL/GenBank/DDBJ databases">
        <title>Comparative genomics and transcriptomics to analyze fruiting body development in filamentous ascomycetes.</title>
        <authorList>
            <consortium name="DOE Joint Genome Institute"/>
            <person name="Lutkenhaus R."/>
            <person name="Traeger S."/>
            <person name="Breuer J."/>
            <person name="Kuo A."/>
            <person name="Lipzen A."/>
            <person name="Pangilinan J."/>
            <person name="Dilworth D."/>
            <person name="Sandor L."/>
            <person name="Poggeler S."/>
            <person name="Barry K."/>
            <person name="Grigoriev I.V."/>
            <person name="Nowrousian M."/>
        </authorList>
    </citation>
    <scope>NUCLEOTIDE SEQUENCE [LARGE SCALE GENOMIC DNA]</scope>
    <source>
        <strain evidence="1 2">CBS 389.68</strain>
    </source>
</reference>
<dbReference type="AlphaFoldDB" id="A0A4S2MW20"/>
<evidence type="ECO:0000313" key="2">
    <source>
        <dbReference type="Proteomes" id="UP000298138"/>
    </source>
</evidence>
<proteinExistence type="predicted"/>